<evidence type="ECO:0000313" key="7">
    <source>
        <dbReference type="Proteomes" id="UP001596990"/>
    </source>
</evidence>
<evidence type="ECO:0000256" key="3">
    <source>
        <dbReference type="ARBA" id="ARBA00023159"/>
    </source>
</evidence>
<organism evidence="6 7">
    <name type="scientific">Thalassobacillus hwangdonensis</name>
    <dbReference type="NCBI Taxonomy" id="546108"/>
    <lineage>
        <taxon>Bacteria</taxon>
        <taxon>Bacillati</taxon>
        <taxon>Bacillota</taxon>
        <taxon>Bacilli</taxon>
        <taxon>Bacillales</taxon>
        <taxon>Bacillaceae</taxon>
        <taxon>Thalassobacillus</taxon>
    </lineage>
</organism>
<dbReference type="SUPFAM" id="SSF46955">
    <property type="entry name" value="Putative DNA-binding domain"/>
    <property type="match status" value="1"/>
</dbReference>
<dbReference type="SMART" id="SM00422">
    <property type="entry name" value="HTH_MERR"/>
    <property type="match status" value="1"/>
</dbReference>
<dbReference type="EMBL" id="JBHTKL010000002">
    <property type="protein sequence ID" value="MFD1019152.1"/>
    <property type="molecule type" value="Genomic_DNA"/>
</dbReference>
<comment type="caution">
    <text evidence="6">The sequence shown here is derived from an EMBL/GenBank/DDBJ whole genome shotgun (WGS) entry which is preliminary data.</text>
</comment>
<dbReference type="SUPFAM" id="SSF89082">
    <property type="entry name" value="Antibiotic binding domain of TipA-like multidrug resistance regulators"/>
    <property type="match status" value="1"/>
</dbReference>
<gene>
    <name evidence="6" type="ORF">ACFQ2J_08100</name>
</gene>
<dbReference type="InterPro" id="IPR012925">
    <property type="entry name" value="TipAS_dom"/>
</dbReference>
<keyword evidence="1" id="KW-0805">Transcription regulation</keyword>
<dbReference type="InterPro" id="IPR047057">
    <property type="entry name" value="MerR_fam"/>
</dbReference>
<proteinExistence type="predicted"/>
<dbReference type="Gene3D" id="1.10.490.50">
    <property type="entry name" value="Antibiotic binding domain of TipA-like multidrug resistance regulators"/>
    <property type="match status" value="1"/>
</dbReference>
<keyword evidence="4" id="KW-0804">Transcription</keyword>
<evidence type="ECO:0000256" key="1">
    <source>
        <dbReference type="ARBA" id="ARBA00023015"/>
    </source>
</evidence>
<evidence type="ECO:0000313" key="6">
    <source>
        <dbReference type="EMBL" id="MFD1019152.1"/>
    </source>
</evidence>
<dbReference type="PRINTS" id="PR00040">
    <property type="entry name" value="HTHMERR"/>
</dbReference>
<dbReference type="Pfam" id="PF13411">
    <property type="entry name" value="MerR_1"/>
    <property type="match status" value="1"/>
</dbReference>
<name>A0ABW3L1C6_9BACI</name>
<dbReference type="PANTHER" id="PTHR30204:SF90">
    <property type="entry name" value="HTH-TYPE TRANSCRIPTIONAL ACTIVATOR MTA"/>
    <property type="match status" value="1"/>
</dbReference>
<dbReference type="CDD" id="cd01106">
    <property type="entry name" value="HTH_TipAL-Mta"/>
    <property type="match status" value="1"/>
</dbReference>
<keyword evidence="7" id="KW-1185">Reference proteome</keyword>
<protein>
    <submittedName>
        <fullName evidence="6">MerR family transcriptional regulator</fullName>
    </submittedName>
</protein>
<keyword evidence="2" id="KW-0238">DNA-binding</keyword>
<evidence type="ECO:0000256" key="2">
    <source>
        <dbReference type="ARBA" id="ARBA00023125"/>
    </source>
</evidence>
<dbReference type="InterPro" id="IPR009061">
    <property type="entry name" value="DNA-bd_dom_put_sf"/>
</dbReference>
<keyword evidence="3" id="KW-0010">Activator</keyword>
<dbReference type="PANTHER" id="PTHR30204">
    <property type="entry name" value="REDOX-CYCLING DRUG-SENSING TRANSCRIPTIONAL ACTIVATOR SOXR"/>
    <property type="match status" value="1"/>
</dbReference>
<sequence>MYKIKEVAELAGVSVRTLHHYDRISLLKPAIVGVNGYRFYDDANLSRLQQILFYKEMGFSLQEIGGILDDPTFDFKKALEKHKVILEAKMHRLERIIRSVDQTIDAMEGGTTMSKEEKLEPFDMSEIEAHQKKYADEVKERWGHTDPYKESMQKTASYDADDWKQIQEDMNQLYKGIADRMDEGPEDTEVQRLVGEYRNHITGNFYECTPEIFRGLGDMYVNDPRFTKNIDKVKPGLAEFLRDAIQVYCDNLEQSR</sequence>
<evidence type="ECO:0000256" key="4">
    <source>
        <dbReference type="ARBA" id="ARBA00023163"/>
    </source>
</evidence>
<dbReference type="PROSITE" id="PS50937">
    <property type="entry name" value="HTH_MERR_2"/>
    <property type="match status" value="1"/>
</dbReference>
<dbReference type="InterPro" id="IPR036244">
    <property type="entry name" value="TipA-like_antibiotic-bd"/>
</dbReference>
<reference evidence="7" key="1">
    <citation type="journal article" date="2019" name="Int. J. Syst. Evol. Microbiol.">
        <title>The Global Catalogue of Microorganisms (GCM) 10K type strain sequencing project: providing services to taxonomists for standard genome sequencing and annotation.</title>
        <authorList>
            <consortium name="The Broad Institute Genomics Platform"/>
            <consortium name="The Broad Institute Genome Sequencing Center for Infectious Disease"/>
            <person name="Wu L."/>
            <person name="Ma J."/>
        </authorList>
    </citation>
    <scope>NUCLEOTIDE SEQUENCE [LARGE SCALE GENOMIC DNA]</scope>
    <source>
        <strain evidence="7">CCUG 56607</strain>
    </source>
</reference>
<evidence type="ECO:0000259" key="5">
    <source>
        <dbReference type="PROSITE" id="PS50937"/>
    </source>
</evidence>
<dbReference type="Proteomes" id="UP001596990">
    <property type="component" value="Unassembled WGS sequence"/>
</dbReference>
<dbReference type="Pfam" id="PF07739">
    <property type="entry name" value="TipAS"/>
    <property type="match status" value="1"/>
</dbReference>
<dbReference type="Gene3D" id="1.10.1660.10">
    <property type="match status" value="1"/>
</dbReference>
<dbReference type="RefSeq" id="WP_386058529.1">
    <property type="nucleotide sequence ID" value="NZ_JBHTKL010000002.1"/>
</dbReference>
<feature type="domain" description="HTH merR-type" evidence="5">
    <location>
        <begin position="1"/>
        <end position="70"/>
    </location>
</feature>
<accession>A0ABW3L1C6</accession>
<dbReference type="InterPro" id="IPR000551">
    <property type="entry name" value="MerR-type_HTH_dom"/>
</dbReference>